<organism evidence="2 3">
    <name type="scientific">Flavobacterium zepuense</name>
    <dbReference type="NCBI Taxonomy" id="2593302"/>
    <lineage>
        <taxon>Bacteria</taxon>
        <taxon>Pseudomonadati</taxon>
        <taxon>Bacteroidota</taxon>
        <taxon>Flavobacteriia</taxon>
        <taxon>Flavobacteriales</taxon>
        <taxon>Flavobacteriaceae</taxon>
        <taxon>Flavobacterium</taxon>
    </lineage>
</organism>
<dbReference type="OrthoDB" id="1349895at2"/>
<keyword evidence="3" id="KW-1185">Reference proteome</keyword>
<keyword evidence="1" id="KW-0732">Signal</keyword>
<accession>A0A552V2X2</accession>
<gene>
    <name evidence="2" type="ORF">FMM05_10010</name>
</gene>
<dbReference type="Proteomes" id="UP000320643">
    <property type="component" value="Unassembled WGS sequence"/>
</dbReference>
<evidence type="ECO:0008006" key="4">
    <source>
        <dbReference type="Google" id="ProtNLM"/>
    </source>
</evidence>
<proteinExistence type="predicted"/>
<dbReference type="AlphaFoldDB" id="A0A552V2X2"/>
<dbReference type="RefSeq" id="WP_143373225.1">
    <property type="nucleotide sequence ID" value="NZ_VJVZ01000005.1"/>
</dbReference>
<sequence>MRKLSLLFFLLFATILYAQDSQSGYYITNGGQRVEGQFLETNYLDVSTLKFKTESGKNFESLDIENIKEFGVGEDYKAVKHTVQIDATDASQGQVSANKDATWKKQTILLNVLVEGDAILYSYTSGKGTKYFYKVDGKQMEPEQLLYRKYMAGNLATAENNKYRQQLYNDLNCTGTNDMNKFLKIAYSKKDLAPLFEEYNKCKKSANKVYDNNSGKRTKVFYSVFAGLYNGKFNIDGIANKVEDDKYFTVTAGGEILALLPSGKIGFFLKAEYESLNSELVSVYKSPYGGVTQTTTTYVAKGSLFNFHLGPRYYYNINDKNKVYLDGAVVFTLPTADLDQRAQVSNNTDTYDSVNLYKVDFGSTMSFNFGVGYTLNNKFSLEARVNTSRDLFSGYDYTLKTKSTLMGLNLKYTIN</sequence>
<dbReference type="EMBL" id="VJVZ01000005">
    <property type="protein sequence ID" value="TRW24824.1"/>
    <property type="molecule type" value="Genomic_DNA"/>
</dbReference>
<evidence type="ECO:0000256" key="1">
    <source>
        <dbReference type="SAM" id="SignalP"/>
    </source>
</evidence>
<evidence type="ECO:0000313" key="3">
    <source>
        <dbReference type="Proteomes" id="UP000320643"/>
    </source>
</evidence>
<feature type="signal peptide" evidence="1">
    <location>
        <begin position="1"/>
        <end position="18"/>
    </location>
</feature>
<evidence type="ECO:0000313" key="2">
    <source>
        <dbReference type="EMBL" id="TRW24824.1"/>
    </source>
</evidence>
<protein>
    <recommendedName>
        <fullName evidence="4">Outer membrane protein beta-barrel domain-containing protein</fullName>
    </recommendedName>
</protein>
<comment type="caution">
    <text evidence="2">The sequence shown here is derived from an EMBL/GenBank/DDBJ whole genome shotgun (WGS) entry which is preliminary data.</text>
</comment>
<name>A0A552V2X2_9FLAO</name>
<reference evidence="2 3" key="1">
    <citation type="submission" date="2019-07" db="EMBL/GenBank/DDBJ databases">
        <title>Flavobacterium sp. nov., isolated from glacier ice.</title>
        <authorList>
            <person name="Liu Q."/>
            <person name="Xin Y.-H."/>
        </authorList>
    </citation>
    <scope>NUCLEOTIDE SEQUENCE [LARGE SCALE GENOMIC DNA]</scope>
    <source>
        <strain evidence="2 3">ZT4R6</strain>
    </source>
</reference>
<feature type="chain" id="PRO_5022098539" description="Outer membrane protein beta-barrel domain-containing protein" evidence="1">
    <location>
        <begin position="19"/>
        <end position="415"/>
    </location>
</feature>